<dbReference type="KEGG" id="csg:Cylst_2523"/>
<dbReference type="Proteomes" id="UP000010475">
    <property type="component" value="Chromosome"/>
</dbReference>
<dbReference type="HOGENOM" id="CLU_989438_0_0_3"/>
<dbReference type="OrthoDB" id="582556at2"/>
<evidence type="ECO:0008006" key="4">
    <source>
        <dbReference type="Google" id="ProtNLM"/>
    </source>
</evidence>
<keyword evidence="3" id="KW-1185">Reference proteome</keyword>
<evidence type="ECO:0000313" key="2">
    <source>
        <dbReference type="EMBL" id="AFZ24732.1"/>
    </source>
</evidence>
<protein>
    <recommendedName>
        <fullName evidence="4">HEAT repeat domain-containing protein</fullName>
    </recommendedName>
</protein>
<accession>K9WYZ5</accession>
<dbReference type="InterPro" id="IPR016024">
    <property type="entry name" value="ARM-type_fold"/>
</dbReference>
<gene>
    <name evidence="2" type="ORF">Cylst_2523</name>
</gene>
<evidence type="ECO:0000313" key="3">
    <source>
        <dbReference type="Proteomes" id="UP000010475"/>
    </source>
</evidence>
<dbReference type="RefSeq" id="WP_015207986.1">
    <property type="nucleotide sequence ID" value="NC_019757.1"/>
</dbReference>
<evidence type="ECO:0000256" key="1">
    <source>
        <dbReference type="ARBA" id="ARBA00009299"/>
    </source>
</evidence>
<name>K9WYZ5_9NOST</name>
<comment type="similarity">
    <text evidence="1">Belongs to the CpcE/RpcE/PecE family.</text>
</comment>
<reference evidence="2 3" key="1">
    <citation type="submission" date="2012-06" db="EMBL/GenBank/DDBJ databases">
        <title>Finished chromosome of genome of Cylindrospermum stagnale PCC 7417.</title>
        <authorList>
            <consortium name="US DOE Joint Genome Institute"/>
            <person name="Gugger M."/>
            <person name="Coursin T."/>
            <person name="Rippka R."/>
            <person name="Tandeau De Marsac N."/>
            <person name="Huntemann M."/>
            <person name="Wei C.-L."/>
            <person name="Han J."/>
            <person name="Detter J.C."/>
            <person name="Han C."/>
            <person name="Tapia R."/>
            <person name="Chen A."/>
            <person name="Kyrpides N."/>
            <person name="Mavromatis K."/>
            <person name="Markowitz V."/>
            <person name="Szeto E."/>
            <person name="Ivanova N."/>
            <person name="Pagani I."/>
            <person name="Pati A."/>
            <person name="Goodwin L."/>
            <person name="Nordberg H.P."/>
            <person name="Cantor M.N."/>
            <person name="Hua S.X."/>
            <person name="Woyke T."/>
            <person name="Kerfeld C.A."/>
        </authorList>
    </citation>
    <scope>NUCLEOTIDE SEQUENCE [LARGE SCALE GENOMIC DNA]</scope>
    <source>
        <strain evidence="2 3">PCC 7417</strain>
    </source>
</reference>
<proteinExistence type="inferred from homology"/>
<sequence length="281" mass="32001">MNSEVITETINKAIASSDAKLLRECFFSIKSTLSDVEIFAEYFDFLSGLLNQDKFLELGGGWYFLMLLGTVMFNLSTSEKQSLLPSLQLAHEAFDNINPQIIEEAIEQAMAVGEEMQMEECADAISGNMSMKNYFPEYFFDLIIDLLKQQKFLVSQGSSHFLTVLEFNFRLLSDVQKDSLLPLLETAYPSFTDWMSWFVISELLGQYFADERAFEILCRLKNVAAEQPRSLVPHGFEHIVRDSGNEALAKKAYAELLEMKSDVSPQVRDEVETSLKQIDNK</sequence>
<dbReference type="SUPFAM" id="SSF48371">
    <property type="entry name" value="ARM repeat"/>
    <property type="match status" value="1"/>
</dbReference>
<organism evidence="2 3">
    <name type="scientific">Cylindrospermum stagnale PCC 7417</name>
    <dbReference type="NCBI Taxonomy" id="56107"/>
    <lineage>
        <taxon>Bacteria</taxon>
        <taxon>Bacillati</taxon>
        <taxon>Cyanobacteriota</taxon>
        <taxon>Cyanophyceae</taxon>
        <taxon>Nostocales</taxon>
        <taxon>Nostocaceae</taxon>
        <taxon>Cylindrospermum</taxon>
    </lineage>
</organism>
<dbReference type="AlphaFoldDB" id="K9WYZ5"/>
<dbReference type="eggNOG" id="ENOG5030SIV">
    <property type="taxonomic scope" value="Bacteria"/>
</dbReference>
<dbReference type="EMBL" id="CP003642">
    <property type="protein sequence ID" value="AFZ24732.1"/>
    <property type="molecule type" value="Genomic_DNA"/>
</dbReference>